<dbReference type="Pfam" id="PF07690">
    <property type="entry name" value="MFS_1"/>
    <property type="match status" value="1"/>
</dbReference>
<evidence type="ECO:0000259" key="7">
    <source>
        <dbReference type="PROSITE" id="PS50850"/>
    </source>
</evidence>
<evidence type="ECO:0000256" key="4">
    <source>
        <dbReference type="ARBA" id="ARBA00022989"/>
    </source>
</evidence>
<name>A0A3A8EJS9_9GAMM</name>
<feature type="transmembrane region" description="Helical" evidence="6">
    <location>
        <begin position="133"/>
        <end position="153"/>
    </location>
</feature>
<dbReference type="CDD" id="cd17324">
    <property type="entry name" value="MFS_NepI_like"/>
    <property type="match status" value="1"/>
</dbReference>
<sequence length="396" mass="42272">MFKTAAAWPLLALMMGAFSIGLSEFLPMGLLPEIAFGMNVSIAQAGLLITGYGVGVMVGAPVISLLLRQMAWRNALILLMSFFILGNLMAALAQNYNVFMLARIITSLNHGAFFGIGSVLAASLVPLHKQGQAVATMFLGLSIASILGMPLLTYLGQHFGWHISFWILTAIGTMTLLMIGKTLPITTEKPHQSVKIKSEILALFRPMVLLALFTTIFAFGSMFTLYTYLVPMLQTFTQASQNLITIMLFLIGIGFFIGTQLGGKFADYSINKTLIGCVSLLMIIMLLFPWMAKSVVGAGFAILVFGASAFAMIPPLQMRVMTVAHDAPTLASAVNIGSFNLGNAIGAAVGGLMLSLHLGYVAVCFAGAGLAGLGLLLVLLQIHFSRSVPSKQQFCS</sequence>
<evidence type="ECO:0000256" key="6">
    <source>
        <dbReference type="SAM" id="Phobius"/>
    </source>
</evidence>
<dbReference type="PRINTS" id="PR01988">
    <property type="entry name" value="EXPORTERBACE"/>
</dbReference>
<accession>A0A3A8EJS9</accession>
<dbReference type="AlphaFoldDB" id="A0A3A8EJS9"/>
<dbReference type="GO" id="GO:0022857">
    <property type="term" value="F:transmembrane transporter activity"/>
    <property type="evidence" value="ECO:0007669"/>
    <property type="project" value="InterPro"/>
</dbReference>
<comment type="caution">
    <text evidence="8">The sequence shown here is derived from an EMBL/GenBank/DDBJ whole genome shotgun (WGS) entry which is preliminary data.</text>
</comment>
<feature type="transmembrane region" description="Helical" evidence="6">
    <location>
        <begin position="330"/>
        <end position="354"/>
    </location>
</feature>
<evidence type="ECO:0000256" key="1">
    <source>
        <dbReference type="ARBA" id="ARBA00004651"/>
    </source>
</evidence>
<dbReference type="SUPFAM" id="SSF103473">
    <property type="entry name" value="MFS general substrate transporter"/>
    <property type="match status" value="1"/>
</dbReference>
<feature type="transmembrane region" description="Helical" evidence="6">
    <location>
        <begin position="200"/>
        <end position="223"/>
    </location>
</feature>
<keyword evidence="2" id="KW-1003">Cell membrane</keyword>
<feature type="transmembrane region" description="Helical" evidence="6">
    <location>
        <begin position="74"/>
        <end position="93"/>
    </location>
</feature>
<dbReference type="Proteomes" id="UP000269001">
    <property type="component" value="Unassembled WGS sequence"/>
</dbReference>
<dbReference type="GO" id="GO:0005886">
    <property type="term" value="C:plasma membrane"/>
    <property type="evidence" value="ECO:0007669"/>
    <property type="project" value="UniProtKB-SubCell"/>
</dbReference>
<reference evidence="8 9" key="1">
    <citation type="submission" date="2018-09" db="EMBL/GenBank/DDBJ databases">
        <title>The draft genome of Acinetobacter spp. strains.</title>
        <authorList>
            <person name="Qin J."/>
            <person name="Feng Y."/>
            <person name="Zong Z."/>
        </authorList>
    </citation>
    <scope>NUCLEOTIDE SEQUENCE [LARGE SCALE GENOMIC DNA]</scope>
    <source>
        <strain evidence="8 9">WCHAc060096</strain>
    </source>
</reference>
<organism evidence="8 9">
    <name type="scientific">Acinetobacter guerrae</name>
    <dbReference type="NCBI Taxonomy" id="1843371"/>
    <lineage>
        <taxon>Bacteria</taxon>
        <taxon>Pseudomonadati</taxon>
        <taxon>Pseudomonadota</taxon>
        <taxon>Gammaproteobacteria</taxon>
        <taxon>Moraxellales</taxon>
        <taxon>Moraxellaceae</taxon>
        <taxon>Acinetobacter</taxon>
    </lineage>
</organism>
<dbReference type="InterPro" id="IPR050189">
    <property type="entry name" value="MFS_Efflux_Transporters"/>
</dbReference>
<dbReference type="InterPro" id="IPR011701">
    <property type="entry name" value="MFS"/>
</dbReference>
<dbReference type="PANTHER" id="PTHR43124:SF8">
    <property type="entry name" value="INNER MEMBRANE TRANSPORT PROTEIN YDHP"/>
    <property type="match status" value="1"/>
</dbReference>
<evidence type="ECO:0000313" key="9">
    <source>
        <dbReference type="Proteomes" id="UP000269001"/>
    </source>
</evidence>
<evidence type="ECO:0000313" key="8">
    <source>
        <dbReference type="EMBL" id="RKG31000.1"/>
    </source>
</evidence>
<feature type="transmembrane region" description="Helical" evidence="6">
    <location>
        <begin position="43"/>
        <end position="67"/>
    </location>
</feature>
<feature type="transmembrane region" description="Helical" evidence="6">
    <location>
        <begin position="159"/>
        <end position="179"/>
    </location>
</feature>
<dbReference type="EMBL" id="RAXU01000025">
    <property type="protein sequence ID" value="RKG31000.1"/>
    <property type="molecule type" value="Genomic_DNA"/>
</dbReference>
<feature type="transmembrane region" description="Helical" evidence="6">
    <location>
        <begin position="243"/>
        <end position="261"/>
    </location>
</feature>
<dbReference type="Gene3D" id="1.20.1250.20">
    <property type="entry name" value="MFS general substrate transporter like domains"/>
    <property type="match status" value="1"/>
</dbReference>
<evidence type="ECO:0000256" key="3">
    <source>
        <dbReference type="ARBA" id="ARBA00022692"/>
    </source>
</evidence>
<feature type="transmembrane region" description="Helical" evidence="6">
    <location>
        <begin position="99"/>
        <end position="121"/>
    </location>
</feature>
<feature type="domain" description="Major facilitator superfamily (MFS) profile" evidence="7">
    <location>
        <begin position="9"/>
        <end position="386"/>
    </location>
</feature>
<dbReference type="PANTHER" id="PTHR43124">
    <property type="entry name" value="PURINE EFFLUX PUMP PBUE"/>
    <property type="match status" value="1"/>
</dbReference>
<feature type="transmembrane region" description="Helical" evidence="6">
    <location>
        <begin position="298"/>
        <end position="318"/>
    </location>
</feature>
<dbReference type="RefSeq" id="WP_120371255.1">
    <property type="nucleotide sequence ID" value="NZ_RAXU01000025.1"/>
</dbReference>
<keyword evidence="5 6" id="KW-0472">Membrane</keyword>
<comment type="subcellular location">
    <subcellularLocation>
        <location evidence="1">Cell membrane</location>
        <topology evidence="1">Multi-pass membrane protein</topology>
    </subcellularLocation>
</comment>
<keyword evidence="3 6" id="KW-0812">Transmembrane</keyword>
<keyword evidence="4 6" id="KW-1133">Transmembrane helix</keyword>
<protein>
    <submittedName>
        <fullName evidence="8">MFS transporter</fullName>
    </submittedName>
</protein>
<feature type="transmembrane region" description="Helical" evidence="6">
    <location>
        <begin position="360"/>
        <end position="382"/>
    </location>
</feature>
<dbReference type="InterPro" id="IPR020846">
    <property type="entry name" value="MFS_dom"/>
</dbReference>
<proteinExistence type="predicted"/>
<evidence type="ECO:0000256" key="5">
    <source>
        <dbReference type="ARBA" id="ARBA00023136"/>
    </source>
</evidence>
<evidence type="ECO:0000256" key="2">
    <source>
        <dbReference type="ARBA" id="ARBA00022475"/>
    </source>
</evidence>
<dbReference type="InterPro" id="IPR022324">
    <property type="entry name" value="Bacilysin_exporter_BacE_put"/>
</dbReference>
<dbReference type="InterPro" id="IPR036259">
    <property type="entry name" value="MFS_trans_sf"/>
</dbReference>
<dbReference type="PROSITE" id="PS50850">
    <property type="entry name" value="MFS"/>
    <property type="match status" value="1"/>
</dbReference>
<keyword evidence="9" id="KW-1185">Reference proteome</keyword>
<feature type="transmembrane region" description="Helical" evidence="6">
    <location>
        <begin position="273"/>
        <end position="292"/>
    </location>
</feature>
<gene>
    <name evidence="8" type="ORF">D7V21_15000</name>
</gene>